<sequence>MGFFSSIGSALSSIGSFVASVASTVLKIATTPAIVRAISAVVQVIGIALDILRPDQSPEKHGEKVLAAAEVGITPDAFATFDEYSQAIKNFEVKPGLEGKWSKEQKIAASAGVIAQGLTEYKSFSMDSAISLLMLVAQKPEFFTAERILNLMGKTNDFTLIRDYLDDELDLYDSERVEAWLASAEADMPDGLSREEIVASLRAQRADAE</sequence>
<dbReference type="GeneID" id="92830000"/>
<accession>A0A9J6Q5P5</accession>
<reference evidence="1" key="1">
    <citation type="submission" date="2022-05" db="EMBL/GenBank/DDBJ databases">
        <title>Description of a novel species of Leclercia; Leclercia tamurae and the Proposal for a Novel Genus Silvania gen. nov. Containing Two Novel Species Silvania hatchlandensis sp. nov. and Silvania confinis sp. nov. Isolated from the Rhizosphere of Oak.</title>
        <authorList>
            <person name="Maddock D.W."/>
            <person name="Brady C.L."/>
            <person name="Denman S."/>
            <person name="Arnold D."/>
        </authorList>
    </citation>
    <scope>NUCLEOTIDE SEQUENCE</scope>
    <source>
        <strain evidence="1">H19S6</strain>
    </source>
</reference>
<comment type="caution">
    <text evidence="1">The sequence shown here is derived from an EMBL/GenBank/DDBJ whole genome shotgun (WGS) entry which is preliminary data.</text>
</comment>
<name>A0A9J6Q5P5_9ENTR</name>
<gene>
    <name evidence="1" type="ORF">M8014_22020</name>
</gene>
<dbReference type="AlphaFoldDB" id="A0A9J6Q5P5"/>
<evidence type="ECO:0000313" key="2">
    <source>
        <dbReference type="Proteomes" id="UP001063816"/>
    </source>
</evidence>
<protein>
    <submittedName>
        <fullName evidence="1">Uncharacterized protein</fullName>
    </submittedName>
</protein>
<proteinExistence type="predicted"/>
<organism evidence="1 2">
    <name type="scientific">Silvania hatchlandensis</name>
    <dbReference type="NCBI Taxonomy" id="2926469"/>
    <lineage>
        <taxon>Bacteria</taxon>
        <taxon>Pseudomonadati</taxon>
        <taxon>Pseudomonadota</taxon>
        <taxon>Gammaproteobacteria</taxon>
        <taxon>Enterobacterales</taxon>
        <taxon>Enterobacteriaceae</taxon>
        <taxon>Silvania</taxon>
    </lineage>
</organism>
<keyword evidence="2" id="KW-1185">Reference proteome</keyword>
<dbReference type="RefSeq" id="WP_002438252.1">
    <property type="nucleotide sequence ID" value="NZ_JAMGZK010000055.1"/>
</dbReference>
<dbReference type="Proteomes" id="UP001063816">
    <property type="component" value="Unassembled WGS sequence"/>
</dbReference>
<evidence type="ECO:0000313" key="1">
    <source>
        <dbReference type="EMBL" id="MCU6667016.1"/>
    </source>
</evidence>
<dbReference type="EMBL" id="JAMGZK010000055">
    <property type="protein sequence ID" value="MCU6667016.1"/>
    <property type="molecule type" value="Genomic_DNA"/>
</dbReference>